<proteinExistence type="inferred from homology"/>
<comment type="similarity">
    <text evidence="2">Belongs to the peptidase M20A family.</text>
</comment>
<comment type="cofactor">
    <cofactor evidence="10">
        <name>Zn(2+)</name>
        <dbReference type="ChEBI" id="CHEBI:29105"/>
    </cofactor>
    <text evidence="10">Binds 2 Zn(2+) ions per subunit.</text>
</comment>
<evidence type="ECO:0000259" key="11">
    <source>
        <dbReference type="Pfam" id="PF07687"/>
    </source>
</evidence>
<reference evidence="12" key="1">
    <citation type="submission" date="2019-08" db="EMBL/GenBank/DDBJ databases">
        <title>The genome of the North American firefly Photinus pyralis.</title>
        <authorList>
            <consortium name="Photinus pyralis genome working group"/>
            <person name="Fallon T.R."/>
            <person name="Sander Lower S.E."/>
            <person name="Weng J.-K."/>
        </authorList>
    </citation>
    <scope>NUCLEOTIDE SEQUENCE</scope>
    <source>
        <strain evidence="12">TRF0915ILg1</strain>
        <tissue evidence="12">Whole body</tissue>
    </source>
</reference>
<organism evidence="12 13">
    <name type="scientific">Ignelater luminosus</name>
    <name type="common">Cucubano</name>
    <name type="synonym">Pyrophorus luminosus</name>
    <dbReference type="NCBI Taxonomy" id="2038154"/>
    <lineage>
        <taxon>Eukaryota</taxon>
        <taxon>Metazoa</taxon>
        <taxon>Ecdysozoa</taxon>
        <taxon>Arthropoda</taxon>
        <taxon>Hexapoda</taxon>
        <taxon>Insecta</taxon>
        <taxon>Pterygota</taxon>
        <taxon>Neoptera</taxon>
        <taxon>Endopterygota</taxon>
        <taxon>Coleoptera</taxon>
        <taxon>Polyphaga</taxon>
        <taxon>Elateriformia</taxon>
        <taxon>Elateroidea</taxon>
        <taxon>Elateridae</taxon>
        <taxon>Agrypninae</taxon>
        <taxon>Pyrophorini</taxon>
        <taxon>Ignelater</taxon>
    </lineage>
</organism>
<evidence type="ECO:0000256" key="3">
    <source>
        <dbReference type="ARBA" id="ARBA00011913"/>
    </source>
</evidence>
<dbReference type="PANTHER" id="PTHR45892:SF1">
    <property type="entry name" value="AMINOACYLASE-1"/>
    <property type="match status" value="1"/>
</dbReference>
<dbReference type="GO" id="GO:0006520">
    <property type="term" value="P:amino acid metabolic process"/>
    <property type="evidence" value="ECO:0007669"/>
    <property type="project" value="InterPro"/>
</dbReference>
<dbReference type="NCBIfam" id="TIGR01880">
    <property type="entry name" value="Ac-peptdase-euk"/>
    <property type="match status" value="1"/>
</dbReference>
<dbReference type="PROSITE" id="PS00758">
    <property type="entry name" value="ARGE_DAPE_CPG2_1"/>
    <property type="match status" value="1"/>
</dbReference>
<dbReference type="AlphaFoldDB" id="A0A8K0CZG2"/>
<feature type="active site" evidence="9">
    <location>
        <position position="34"/>
    </location>
</feature>
<dbReference type="Pfam" id="PF07687">
    <property type="entry name" value="M20_dimer"/>
    <property type="match status" value="1"/>
</dbReference>
<dbReference type="FunFam" id="3.30.70.360:FF:000005">
    <property type="entry name" value="Putative Aminoacylase-1"/>
    <property type="match status" value="1"/>
</dbReference>
<evidence type="ECO:0000313" key="12">
    <source>
        <dbReference type="EMBL" id="KAF2895249.1"/>
    </source>
</evidence>
<keyword evidence="13" id="KW-1185">Reference proteome</keyword>
<dbReference type="Proteomes" id="UP000801492">
    <property type="component" value="Unassembled WGS sequence"/>
</dbReference>
<evidence type="ECO:0000256" key="5">
    <source>
        <dbReference type="ARBA" id="ARBA00022723"/>
    </source>
</evidence>
<comment type="caution">
    <text evidence="12">The sequence shown here is derived from an EMBL/GenBank/DDBJ whole genome shotgun (WGS) entry which is preliminary data.</text>
</comment>
<dbReference type="InterPro" id="IPR001261">
    <property type="entry name" value="ArgE/DapE_CS"/>
</dbReference>
<dbReference type="SUPFAM" id="SSF53187">
    <property type="entry name" value="Zn-dependent exopeptidases"/>
    <property type="match status" value="1"/>
</dbReference>
<evidence type="ECO:0000313" key="13">
    <source>
        <dbReference type="Proteomes" id="UP000801492"/>
    </source>
</evidence>
<keyword evidence="6" id="KW-0378">Hydrolase</keyword>
<feature type="domain" description="Peptidase M20 dimerisation" evidence="11">
    <location>
        <begin position="142"/>
        <end position="250"/>
    </location>
</feature>
<feature type="binding site" evidence="10">
    <location>
        <position position="65"/>
    </location>
    <ligand>
        <name>Zn(2+)</name>
        <dbReference type="ChEBI" id="CHEBI:29105"/>
        <label>2</label>
    </ligand>
</feature>
<dbReference type="GO" id="GO:0004046">
    <property type="term" value="F:aminoacylase activity"/>
    <property type="evidence" value="ECO:0007669"/>
    <property type="project" value="UniProtKB-EC"/>
</dbReference>
<keyword evidence="7 10" id="KW-0862">Zinc</keyword>
<name>A0A8K0CZG2_IGNLU</name>
<dbReference type="Gene3D" id="3.40.630.10">
    <property type="entry name" value="Zn peptidases"/>
    <property type="match status" value="1"/>
</dbReference>
<dbReference type="Gene3D" id="3.30.70.360">
    <property type="match status" value="1"/>
</dbReference>
<evidence type="ECO:0000256" key="8">
    <source>
        <dbReference type="ARBA" id="ARBA00029656"/>
    </source>
</evidence>
<dbReference type="InterPro" id="IPR052083">
    <property type="entry name" value="Aminoacylase-1_M20A"/>
</dbReference>
<keyword evidence="5 10" id="KW-0479">Metal-binding</keyword>
<evidence type="ECO:0000256" key="6">
    <source>
        <dbReference type="ARBA" id="ARBA00022801"/>
    </source>
</evidence>
<sequence>MRTYYFFPNKPIVIITWTGKEPHLPSIMLNGHMDVVPVFEDEWTYDPFGAEMDDDGNIYARGAQDMKCVSIQYLEAIRRMKKENLSLRRTIHISFMPDEEIGGVEGMKAFVESEEFKKLNVGFVLDEGMPSLDNILPLYYGERIRWGILIHCPGQPGHGSLLLDNTAGEKTRKILNKFYKFREQEKKKLQENPNLTLGDVTSVNLTMIEGGVQNNVIPAEFKLVFDCRISPSVNLEEFEKTLDEWCKEAGEGVWIEYQHKDSLITPTRLDESNPYWIAFKKASDDM</sequence>
<dbReference type="GO" id="GO:0046872">
    <property type="term" value="F:metal ion binding"/>
    <property type="evidence" value="ECO:0007669"/>
    <property type="project" value="UniProtKB-KW"/>
</dbReference>
<dbReference type="InterPro" id="IPR010159">
    <property type="entry name" value="N-acyl_aa_amidohydrolase"/>
</dbReference>
<dbReference type="EC" id="3.5.1.14" evidence="3"/>
<dbReference type="OrthoDB" id="3064516at2759"/>
<comment type="subcellular location">
    <subcellularLocation>
        <location evidence="1">Cytoplasm</location>
    </subcellularLocation>
</comment>
<feature type="binding site" evidence="10">
    <location>
        <position position="127"/>
    </location>
    <ligand>
        <name>Zn(2+)</name>
        <dbReference type="ChEBI" id="CHEBI:29105"/>
        <label>1</label>
    </ligand>
</feature>
<dbReference type="SUPFAM" id="SSF55031">
    <property type="entry name" value="Bacterial exopeptidase dimerisation domain"/>
    <property type="match status" value="1"/>
</dbReference>
<dbReference type="PROSITE" id="PS00759">
    <property type="entry name" value="ARGE_DAPE_CPG2_2"/>
    <property type="match status" value="1"/>
</dbReference>
<gene>
    <name evidence="12" type="ORF">ILUMI_10922</name>
</gene>
<dbReference type="InterPro" id="IPR036264">
    <property type="entry name" value="Bact_exopeptidase_dim_dom"/>
</dbReference>
<evidence type="ECO:0000256" key="7">
    <source>
        <dbReference type="ARBA" id="ARBA00022833"/>
    </source>
</evidence>
<dbReference type="PANTHER" id="PTHR45892">
    <property type="entry name" value="AMINOACYLASE-1"/>
    <property type="match status" value="1"/>
</dbReference>
<evidence type="ECO:0000256" key="10">
    <source>
        <dbReference type="PIRSR" id="PIRSR036696-2"/>
    </source>
</evidence>
<feature type="binding site" evidence="10">
    <location>
        <position position="65"/>
    </location>
    <ligand>
        <name>Zn(2+)</name>
        <dbReference type="ChEBI" id="CHEBI:29105"/>
        <label>1</label>
    </ligand>
</feature>
<feature type="binding site" evidence="10">
    <location>
        <position position="32"/>
    </location>
    <ligand>
        <name>Zn(2+)</name>
        <dbReference type="ChEBI" id="CHEBI:29105"/>
        <label>1</label>
    </ligand>
</feature>
<protein>
    <recommendedName>
        <fullName evidence="3">N-acyl-aliphatic-L-amino acid amidohydrolase</fullName>
        <ecNumber evidence="3">3.5.1.14</ecNumber>
    </recommendedName>
    <alternativeName>
        <fullName evidence="8">N-acyl-L-amino-acid amidohydrolase</fullName>
    </alternativeName>
</protein>
<feature type="binding site" evidence="10">
    <location>
        <position position="100"/>
    </location>
    <ligand>
        <name>Zn(2+)</name>
        <dbReference type="ChEBI" id="CHEBI:29105"/>
        <label>2</label>
    </ligand>
</feature>
<evidence type="ECO:0000256" key="4">
    <source>
        <dbReference type="ARBA" id="ARBA00022490"/>
    </source>
</evidence>
<dbReference type="InterPro" id="IPR011650">
    <property type="entry name" value="Peptidase_M20_dimer"/>
</dbReference>
<dbReference type="Pfam" id="PF01546">
    <property type="entry name" value="Peptidase_M20"/>
    <property type="match status" value="1"/>
</dbReference>
<dbReference type="EMBL" id="VTPC01006090">
    <property type="protein sequence ID" value="KAF2895249.1"/>
    <property type="molecule type" value="Genomic_DNA"/>
</dbReference>
<dbReference type="InterPro" id="IPR002933">
    <property type="entry name" value="Peptidase_M20"/>
</dbReference>
<evidence type="ECO:0000256" key="2">
    <source>
        <dbReference type="ARBA" id="ARBA00006247"/>
    </source>
</evidence>
<keyword evidence="4" id="KW-0963">Cytoplasm</keyword>
<feature type="active site" description="Proton acceptor" evidence="9">
    <location>
        <position position="99"/>
    </location>
</feature>
<dbReference type="PIRSF" id="PIRSF036696">
    <property type="entry name" value="ACY-1"/>
    <property type="match status" value="1"/>
</dbReference>
<accession>A0A8K0CZG2</accession>
<evidence type="ECO:0000256" key="1">
    <source>
        <dbReference type="ARBA" id="ARBA00004496"/>
    </source>
</evidence>
<evidence type="ECO:0000256" key="9">
    <source>
        <dbReference type="PIRSR" id="PIRSR036696-1"/>
    </source>
</evidence>
<dbReference type="GO" id="GO:0005737">
    <property type="term" value="C:cytoplasm"/>
    <property type="evidence" value="ECO:0007669"/>
    <property type="project" value="UniProtKB-SubCell"/>
</dbReference>